<dbReference type="RefSeq" id="WP_024003913.1">
    <property type="nucleotide sequence ID" value="NZ_KI650979.1"/>
</dbReference>
<comment type="caution">
    <text evidence="3">The sequence shown here is derived from an EMBL/GenBank/DDBJ whole genome shotgun (WGS) entry which is preliminary data.</text>
</comment>
<dbReference type="EMBL" id="AYXT01000001">
    <property type="protein sequence ID" value="ETF04730.1"/>
    <property type="molecule type" value="Genomic_DNA"/>
</dbReference>
<dbReference type="Pfam" id="PF13692">
    <property type="entry name" value="Glyco_trans_1_4"/>
    <property type="match status" value="1"/>
</dbReference>
<feature type="domain" description="Spore protein YkvP/CgeB glycosyl transferase-like" evidence="2">
    <location>
        <begin position="681"/>
        <end position="797"/>
    </location>
</feature>
<feature type="coiled-coil region" evidence="1">
    <location>
        <begin position="104"/>
        <end position="250"/>
    </location>
</feature>
<keyword evidence="1" id="KW-0175">Coiled coil</keyword>
<name>V8QZH8_9BURK</name>
<dbReference type="PATRIC" id="fig|1424334.3.peg.854"/>
<evidence type="ECO:0000313" key="4">
    <source>
        <dbReference type="Proteomes" id="UP000018733"/>
    </source>
</evidence>
<dbReference type="PANTHER" id="PTHR12526">
    <property type="entry name" value="GLYCOSYLTRANSFERASE"/>
    <property type="match status" value="1"/>
</dbReference>
<dbReference type="SUPFAM" id="SSF53756">
    <property type="entry name" value="UDP-Glycosyltransferase/glycogen phosphorylase"/>
    <property type="match status" value="1"/>
</dbReference>
<feature type="coiled-coil region" evidence="1">
    <location>
        <begin position="279"/>
        <end position="310"/>
    </location>
</feature>
<dbReference type="eggNOG" id="COG4641">
    <property type="taxonomic scope" value="Bacteria"/>
</dbReference>
<organism evidence="3 4">
    <name type="scientific">Advenella kashmirensis W13003</name>
    <dbReference type="NCBI Taxonomy" id="1424334"/>
    <lineage>
        <taxon>Bacteria</taxon>
        <taxon>Pseudomonadati</taxon>
        <taxon>Pseudomonadota</taxon>
        <taxon>Betaproteobacteria</taxon>
        <taxon>Burkholderiales</taxon>
        <taxon>Alcaligenaceae</taxon>
    </lineage>
</organism>
<dbReference type="Gene3D" id="3.40.50.2000">
    <property type="entry name" value="Glycogen Phosphorylase B"/>
    <property type="match status" value="2"/>
</dbReference>
<dbReference type="eggNOG" id="COG1196">
    <property type="taxonomic scope" value="Bacteria"/>
</dbReference>
<dbReference type="eggNOG" id="COG0438">
    <property type="taxonomic scope" value="Bacteria"/>
</dbReference>
<evidence type="ECO:0000259" key="2">
    <source>
        <dbReference type="Pfam" id="PF13524"/>
    </source>
</evidence>
<dbReference type="STRING" id="1424334.W822_04245"/>
<evidence type="ECO:0000256" key="1">
    <source>
        <dbReference type="SAM" id="Coils"/>
    </source>
</evidence>
<dbReference type="CDD" id="cd03801">
    <property type="entry name" value="GT4_PimA-like"/>
    <property type="match status" value="1"/>
</dbReference>
<dbReference type="Pfam" id="PF13524">
    <property type="entry name" value="Glyco_trans_1_2"/>
    <property type="match status" value="1"/>
</dbReference>
<dbReference type="HOGENOM" id="CLU_004275_0_0_4"/>
<feature type="coiled-coil region" evidence="1">
    <location>
        <begin position="336"/>
        <end position="405"/>
    </location>
</feature>
<accession>V8QZH8</accession>
<reference evidence="3 4" key="1">
    <citation type="journal article" date="2014" name="Genome Announc.">
        <title>Draft Genome Sequence of Advenella kashmirensis Strain W13003, a Polycyclic Aromatic Hydrocarbon-Degrading Bacterium.</title>
        <authorList>
            <person name="Wang X."/>
            <person name="Jin D."/>
            <person name="Zhou L."/>
            <person name="Wu L."/>
            <person name="An W."/>
            <person name="Zhao L."/>
        </authorList>
    </citation>
    <scope>NUCLEOTIDE SEQUENCE [LARGE SCALE GENOMIC DNA]</scope>
    <source>
        <strain evidence="3 4">W13003</strain>
    </source>
</reference>
<dbReference type="InterPro" id="IPR055259">
    <property type="entry name" value="YkvP/CgeB_Glyco_trans-like"/>
</dbReference>
<dbReference type="PANTHER" id="PTHR12526:SF630">
    <property type="entry name" value="GLYCOSYLTRANSFERASE"/>
    <property type="match status" value="1"/>
</dbReference>
<protein>
    <recommendedName>
        <fullName evidence="2">Spore protein YkvP/CgeB glycosyl transferase-like domain-containing protein</fullName>
    </recommendedName>
</protein>
<gene>
    <name evidence="3" type="ORF">W822_04245</name>
</gene>
<evidence type="ECO:0000313" key="3">
    <source>
        <dbReference type="EMBL" id="ETF04730.1"/>
    </source>
</evidence>
<proteinExistence type="predicted"/>
<keyword evidence="4" id="KW-1185">Reference proteome</keyword>
<dbReference type="Proteomes" id="UP000018733">
    <property type="component" value="Unassembled WGS sequence"/>
</dbReference>
<sequence>MTGLADISDDDKENHELYIVKLEHELDRARLSFQVNESIWNEKEESLNAIISEQKQVISLLEALLKSNQQYYDQLHDSVQKKDATLNTVNDKIEATLAQTGQQIDILTKNMEKTETLLTEREAELQRQKEEISEQAKRITSLQNRIGQLHDDAEQSQNKLRSVEEELAATHIQSDEYKLLANRLREQSDSSERKLQDALKKSDVSLAQFEELNRLLQHHTKQRDAFKRARDTLQDQLNIAQKKLYDLQRESEVSLEKNRETESLLYASQLRQGEYKEALDGLEATYRQTKDNLERALEVALEERKKGEAAYRKLHFDFVQSESKYEQDVRHWRSMHDSAQQQSNELNEQLSDAVRDVDRLRKELNELKTTNERIKVNFVGLAAREERYRKTIESLEERIVVERDAGYKTISYQIGYALVQSTKSVSNFFRLPGALLQIRKEARDRKKIKQSRKTIISQNPQQVKLEKKTEISFAEANTQIDNSNSSKLRVAAIMDEFTYHSYAPEADVLQLHPETWRAQLSEFRPDLLFIESAWNGLDGLWKTKISNADPVLLEIIEWCRQSKIPSLFWNKEDPVHFSTFIPVASRVDAIFTTDLDCLPKYKQAVGHSRVYLLPFAAQPLTHNPVEKYERKDAFNFAGSYYLRYPERQRDFASLVDTIVKLRPLEIHDRNFDNPHPHYVFPEKYHQYIVGTLPFSEIDKAYKGYRYGINMNTIKQSQTMFARRVFELLASNTIVVSNFSRGVRVLFGELVVSSDSVSELDSRLREICNDELKYRKLRLAGLRKVMSEHTYHARLQYIAGKVLQRPPEDENPVVYVISFIKTKSEFDYFVENIRHQSYKNTKCLVVTKIEVDSSDLDPILLRDFEALGQYVEEQEQDGYIAFFSNSDYYGPNYICDLVLARRYTSAVVLGKTSYYDFDDERIELKYDKTQYKEASALDARSSLIKMTDLAKETLVLAACEIDSYVFKMSNMLALDEFNYCRHVSEEARESITTIVNDLKVVNTGLSFEADLSIIAAEVKSVDSDSHDDSLPQLSAKAIAQRIPASNNPLIEWGIKREIFYIKSRLPADKYVYLYSRQIYDRADINMVLNSQFKLECHTTCQLKTVFEFQDKDGKKIAHAMNIAGDFNALAIPEHCRKIRFGLRVQGAGDARINRLVLGTHGQKPAAIVSASPYLVLTKQYPDYNDLYKYGFLHTRVRAYEENGLNVSVFRITNEKANAYREFEGVDVVSGDADLLDATLSTGQYKNVLVHLLDEKMWSVLSKHIDRVRVTVWVHGAEIQVWQRRQFEFERMTKDEVNRQKKLSDRRLKFWRSILLQPHPNLELVFVSQYFADEVSEDFSIDLTKVKYDIVHNYIDGNMFRYREKNPDQRTKLLSIRPYASRKYANDLTVKAILELSKREFFEKLEFGLYGDGELFDEVTAPLRSFKNVNIHRRFLSHYEISSLHQDYGVFLTPTRMDSQGVSRDEAMSSGLVPITTNVTAIPEFVDSECGMLVDGEDYIGIANAVETLYRSPELFQKLSKNASQRVARQSGLQQTVLKEMEIIKGVL</sequence>